<dbReference type="Proteomes" id="UP000475862">
    <property type="component" value="Unassembled WGS sequence"/>
</dbReference>
<name>A0A6G0TGK3_APHGL</name>
<proteinExistence type="predicted"/>
<protein>
    <submittedName>
        <fullName evidence="1">Uncharacterized protein</fullName>
    </submittedName>
</protein>
<comment type="caution">
    <text evidence="1">The sequence shown here is derived from an EMBL/GenBank/DDBJ whole genome shotgun (WGS) entry which is preliminary data.</text>
</comment>
<sequence length="224" mass="26295">MHQVYSLFHRKPPLKFEIEALFRLVKLYTDTQKKKQKKHTSFEAYDVDLNTMAISKCLNYQQNTNRNKMIYLIQYNKRGLNIPRCLLRSMGNDVKIYVVSWRRIVYHGESFYHNSLEKNPIFIVFFFIRISSITKYNPQLKLIDLRIHIRKKCILYSCTNRIYQTAPQQKTRRVNFFARFHNEIRLIFTGVTSAGSVCTSVVILSVNESGETGIGVMHSVSAVL</sequence>
<dbReference type="AlphaFoldDB" id="A0A6G0TGK3"/>
<gene>
    <name evidence="1" type="ORF">AGLY_009695</name>
</gene>
<keyword evidence="2" id="KW-1185">Reference proteome</keyword>
<accession>A0A6G0TGK3</accession>
<evidence type="ECO:0000313" key="2">
    <source>
        <dbReference type="Proteomes" id="UP000475862"/>
    </source>
</evidence>
<organism evidence="1 2">
    <name type="scientific">Aphis glycines</name>
    <name type="common">Soybean aphid</name>
    <dbReference type="NCBI Taxonomy" id="307491"/>
    <lineage>
        <taxon>Eukaryota</taxon>
        <taxon>Metazoa</taxon>
        <taxon>Ecdysozoa</taxon>
        <taxon>Arthropoda</taxon>
        <taxon>Hexapoda</taxon>
        <taxon>Insecta</taxon>
        <taxon>Pterygota</taxon>
        <taxon>Neoptera</taxon>
        <taxon>Paraneoptera</taxon>
        <taxon>Hemiptera</taxon>
        <taxon>Sternorrhyncha</taxon>
        <taxon>Aphidomorpha</taxon>
        <taxon>Aphidoidea</taxon>
        <taxon>Aphididae</taxon>
        <taxon>Aphidini</taxon>
        <taxon>Aphis</taxon>
        <taxon>Aphis</taxon>
    </lineage>
</organism>
<reference evidence="1 2" key="1">
    <citation type="submission" date="2019-08" db="EMBL/GenBank/DDBJ databases">
        <title>The genome of the soybean aphid Biotype 1, its phylome, world population structure and adaptation to the North American continent.</title>
        <authorList>
            <person name="Giordano R."/>
            <person name="Donthu R.K."/>
            <person name="Hernandez A.G."/>
            <person name="Wright C.L."/>
            <person name="Zimin A.V."/>
        </authorList>
    </citation>
    <scope>NUCLEOTIDE SEQUENCE [LARGE SCALE GENOMIC DNA]</scope>
    <source>
        <tissue evidence="1">Whole aphids</tissue>
    </source>
</reference>
<evidence type="ECO:0000313" key="1">
    <source>
        <dbReference type="EMBL" id="KAE9532614.1"/>
    </source>
</evidence>
<dbReference type="EMBL" id="VYZN01000038">
    <property type="protein sequence ID" value="KAE9532614.1"/>
    <property type="molecule type" value="Genomic_DNA"/>
</dbReference>